<dbReference type="Pfam" id="PF07065">
    <property type="entry name" value="D123"/>
    <property type="match status" value="1"/>
</dbReference>
<reference evidence="7" key="1">
    <citation type="submission" date="2025-08" db="UniProtKB">
        <authorList>
            <consortium name="Ensembl"/>
        </authorList>
    </citation>
    <scope>IDENTIFICATION</scope>
</reference>
<evidence type="ECO:0000313" key="8">
    <source>
        <dbReference type="Proteomes" id="UP000694570"/>
    </source>
</evidence>
<name>A0A8D0VLR1_PIG</name>
<sequence length="446" mass="51194">MITFRGSARPDEKWSLPLFTISVSALPEFLFRGQNCVRVCARARVYAGTSVHLKDAPRCFLSASFSLLPLCLIDRKCPWTKPARRALPGQATRVPGGFWERGRGGGGGWRMKKEHVLHCQFSAWYPLFRSLTIKSVILPLPQNVKDYLLDDGTLVVSGREDPPARSQPDSDDEAEEIQWSDDENTATLTAPEFPEFTTKVQEAINSLGGSVFPKLNWSAPRDAYWIAMNSSLKCKTLSDIFLLFKSSDFITRDFTQPFIHCTDDSPDPCMEYELVLRKWCELIPGAEFRCFVKENKLIGISQRDYTQYYDHISKQKEEICRCIQDFFKKHIQYKFLDEDFVFDIYRDSRGKVWLIDFNPFGEVTDALLFTWEELLSGRSVRGDLSEGEAPEQDAPTFRCTNSEVTVQPSPYLSYRLPKDFVDLSTGEDAHKLIDFLKLKRNQQEDD</sequence>
<accession>A0A8D0VLR1</accession>
<comment type="subunit">
    <text evidence="5">Interacts with the eIF2 complex gamma subunit EIF2S3 (via C-terminus); the interaction is direct. Interacts with the eIF2 complex alpha subunit EIF2S1. Interacts with the eIF2 complex beta subunit EIF2S2.</text>
</comment>
<evidence type="ECO:0000256" key="3">
    <source>
        <dbReference type="ARBA" id="ARBA00044303"/>
    </source>
</evidence>
<evidence type="ECO:0000256" key="6">
    <source>
        <dbReference type="SAM" id="MobiDB-lite"/>
    </source>
</evidence>
<evidence type="ECO:0000256" key="2">
    <source>
        <dbReference type="ARBA" id="ARBA00044080"/>
    </source>
</evidence>
<comment type="function">
    <text evidence="4">ATP-dependent protein-folding chaperone for the eIF2 complex. Binds to the gamma subunit of the eIF2 complex which allows the subunit to assemble with the alpha and beta subunits.</text>
</comment>
<dbReference type="AlphaFoldDB" id="A0A8D0VLR1"/>
<feature type="region of interest" description="Disordered" evidence="6">
    <location>
        <begin position="158"/>
        <end position="184"/>
    </location>
</feature>
<comment type="similarity">
    <text evidence="1">Belongs to the CDC123 family.</text>
</comment>
<evidence type="ECO:0000256" key="5">
    <source>
        <dbReference type="ARBA" id="ARBA00046868"/>
    </source>
</evidence>
<evidence type="ECO:0000256" key="1">
    <source>
        <dbReference type="ARBA" id="ARBA00011047"/>
    </source>
</evidence>
<evidence type="ECO:0000256" key="4">
    <source>
        <dbReference type="ARBA" id="ARBA00045515"/>
    </source>
</evidence>
<dbReference type="PANTHER" id="PTHR15323:SF6">
    <property type="entry name" value="CELL DIVISION CYCLE PROTEIN 123 HOMOLOG"/>
    <property type="match status" value="1"/>
</dbReference>
<proteinExistence type="inferred from homology"/>
<evidence type="ECO:0000313" key="7">
    <source>
        <dbReference type="Ensembl" id="ENSSSCP00030007529.1"/>
    </source>
</evidence>
<dbReference type="InterPro" id="IPR009772">
    <property type="entry name" value="CDC123"/>
</dbReference>
<protein>
    <recommendedName>
        <fullName evidence="2">Translation initiation factor eIF2 assembly protein</fullName>
    </recommendedName>
    <alternativeName>
        <fullName evidence="3">Cell division cycle protein 123 homolog</fullName>
    </alternativeName>
</protein>
<dbReference type="Proteomes" id="UP000694570">
    <property type="component" value="Unplaced"/>
</dbReference>
<feature type="compositionally biased region" description="Acidic residues" evidence="6">
    <location>
        <begin position="169"/>
        <end position="184"/>
    </location>
</feature>
<organism evidence="7 8">
    <name type="scientific">Sus scrofa</name>
    <name type="common">Pig</name>
    <dbReference type="NCBI Taxonomy" id="9823"/>
    <lineage>
        <taxon>Eukaryota</taxon>
        <taxon>Metazoa</taxon>
        <taxon>Chordata</taxon>
        <taxon>Craniata</taxon>
        <taxon>Vertebrata</taxon>
        <taxon>Euteleostomi</taxon>
        <taxon>Mammalia</taxon>
        <taxon>Eutheria</taxon>
        <taxon>Laurasiatheria</taxon>
        <taxon>Artiodactyla</taxon>
        <taxon>Suina</taxon>
        <taxon>Suidae</taxon>
        <taxon>Sus</taxon>
    </lineage>
</organism>
<dbReference type="PANTHER" id="PTHR15323">
    <property type="entry name" value="D123 PROTEIN"/>
    <property type="match status" value="1"/>
</dbReference>
<gene>
    <name evidence="7" type="primary">CDC123</name>
</gene>
<dbReference type="Ensembl" id="ENSSSCT00030016779.1">
    <property type="protein sequence ID" value="ENSSSCP00030007529.1"/>
    <property type="gene ID" value="ENSSSCG00030012202.1"/>
</dbReference>